<dbReference type="InterPro" id="IPR031167">
    <property type="entry name" value="G_OBG"/>
</dbReference>
<dbReference type="InterPro" id="IPR041623">
    <property type="entry name" value="NOG1_N"/>
</dbReference>
<dbReference type="EMBL" id="CP087714">
    <property type="protein sequence ID" value="XAT64318.1"/>
    <property type="molecule type" value="Genomic_DNA"/>
</dbReference>
<dbReference type="Gene3D" id="3.40.50.300">
    <property type="entry name" value="P-loop containing nucleotide triphosphate hydrolases"/>
    <property type="match status" value="1"/>
</dbReference>
<evidence type="ECO:0000259" key="3">
    <source>
        <dbReference type="PROSITE" id="PS51710"/>
    </source>
</evidence>
<dbReference type="NCBIfam" id="TIGR00231">
    <property type="entry name" value="small_GTP"/>
    <property type="match status" value="1"/>
</dbReference>
<gene>
    <name evidence="4" type="ORF">LPQ35_02830</name>
</gene>
<protein>
    <submittedName>
        <fullName evidence="4">NOG1 family protein</fullName>
    </submittedName>
</protein>
<dbReference type="Pfam" id="PF06858">
    <property type="entry name" value="NOG1"/>
    <property type="match status" value="1"/>
</dbReference>
<dbReference type="PRINTS" id="PR00326">
    <property type="entry name" value="GTP1OBG"/>
</dbReference>
<dbReference type="Pfam" id="PF17835">
    <property type="entry name" value="NOG1_N"/>
    <property type="match status" value="1"/>
</dbReference>
<sequence>MSFNPRRLPTVLTADELIDKAFRRASKVSGRNSREKALNKLSTISNVLDNYFERIVSSHPSYDNLDDFYREMVDVVVGIRRLKKSLAALSWANTMTQKVISKGIRRIKGGNDPDRVLKEVYGRIASIIEQVDDALRFLNDAKNRMREIPTLSGDFTAVFAGYPNVGKSSIISAISTVKPEIASYPFTTKKINVGFIDADGLRIQVIDTPGLLDRPMERRNRIERRAILALRYLADAVIFVIDPTESCGYEVDKQMNLLYEIRDQFDVPVIEIYSKADLHGKRDRLAVSTLSGEGVDELLGLIKSMAEEKSKKKSENG</sequence>
<proteinExistence type="predicted"/>
<organism evidence="4 5">
    <name type="scientific">Geoglobus acetivorans</name>
    <dbReference type="NCBI Taxonomy" id="565033"/>
    <lineage>
        <taxon>Archaea</taxon>
        <taxon>Methanobacteriati</taxon>
        <taxon>Methanobacteriota</taxon>
        <taxon>Archaeoglobi</taxon>
        <taxon>Archaeoglobales</taxon>
        <taxon>Archaeoglobaceae</taxon>
        <taxon>Geoglobus</taxon>
    </lineage>
</organism>
<dbReference type="Proteomes" id="UP001492541">
    <property type="component" value="Chromosome"/>
</dbReference>
<dbReference type="InterPro" id="IPR010674">
    <property type="entry name" value="NOG1_Rossman_fold_dom"/>
</dbReference>
<evidence type="ECO:0000313" key="4">
    <source>
        <dbReference type="EMBL" id="XAT64318.1"/>
    </source>
</evidence>
<dbReference type="RefSeq" id="WP_193806083.1">
    <property type="nucleotide sequence ID" value="NZ_CP087714.1"/>
</dbReference>
<dbReference type="InterPro" id="IPR027417">
    <property type="entry name" value="P-loop_NTPase"/>
</dbReference>
<dbReference type="PANTHER" id="PTHR45759">
    <property type="entry name" value="NUCLEOLAR GTP-BINDING PROTEIN 1"/>
    <property type="match status" value="1"/>
</dbReference>
<dbReference type="SUPFAM" id="SSF52540">
    <property type="entry name" value="P-loop containing nucleoside triphosphate hydrolases"/>
    <property type="match status" value="1"/>
</dbReference>
<dbReference type="Gene3D" id="1.20.120.1190">
    <property type="match status" value="1"/>
</dbReference>
<dbReference type="CDD" id="cd01897">
    <property type="entry name" value="NOG"/>
    <property type="match status" value="1"/>
</dbReference>
<evidence type="ECO:0000313" key="5">
    <source>
        <dbReference type="Proteomes" id="UP001492541"/>
    </source>
</evidence>
<evidence type="ECO:0000256" key="2">
    <source>
        <dbReference type="ARBA" id="ARBA00023134"/>
    </source>
</evidence>
<keyword evidence="5" id="KW-1185">Reference proteome</keyword>
<dbReference type="InterPro" id="IPR006073">
    <property type="entry name" value="GTP-bd"/>
</dbReference>
<dbReference type="PROSITE" id="PS51710">
    <property type="entry name" value="G_OBG"/>
    <property type="match status" value="1"/>
</dbReference>
<evidence type="ECO:0000256" key="1">
    <source>
        <dbReference type="ARBA" id="ARBA00022741"/>
    </source>
</evidence>
<keyword evidence="2" id="KW-0342">GTP-binding</keyword>
<dbReference type="GeneID" id="90448585"/>
<reference evidence="4 5" key="1">
    <citation type="submission" date="2021-11" db="EMBL/GenBank/DDBJ databases">
        <title>Whole genome of Geoglobus acetivorans.</title>
        <authorList>
            <person name="Liu D."/>
        </authorList>
    </citation>
    <scope>NUCLEOTIDE SEQUENCE [LARGE SCALE GENOMIC DNA]</scope>
    <source>
        <strain evidence="4 5">SBH6</strain>
    </source>
</reference>
<name>A0ABZ3H681_GEOAI</name>
<feature type="domain" description="OBG-type G" evidence="3">
    <location>
        <begin position="155"/>
        <end position="317"/>
    </location>
</feature>
<accession>A0ABZ3H681</accession>
<keyword evidence="1" id="KW-0547">Nucleotide-binding</keyword>
<dbReference type="InterPro" id="IPR005225">
    <property type="entry name" value="Small_GTP-bd"/>
</dbReference>